<dbReference type="InParanoid" id="M4CN58"/>
<dbReference type="EnsemblPlants" id="Bra005646.1">
    <property type="protein sequence ID" value="Bra005646.1-P"/>
    <property type="gene ID" value="Bra005646"/>
</dbReference>
<dbReference type="Pfam" id="PF03754">
    <property type="entry name" value="At2g31720-like"/>
    <property type="match status" value="1"/>
</dbReference>
<reference evidence="7 8" key="2">
    <citation type="journal article" date="2018" name="Hortic Res">
        <title>Improved Brassica rapa reference genome by single-molecule sequencing and chromosome conformation capture technologies.</title>
        <authorList>
            <person name="Zhang L."/>
            <person name="Cai X."/>
            <person name="Wu J."/>
            <person name="Liu M."/>
            <person name="Grob S."/>
            <person name="Cheng F."/>
            <person name="Liang J."/>
            <person name="Cai C."/>
            <person name="Liu Z."/>
            <person name="Liu B."/>
            <person name="Wang F."/>
            <person name="Li S."/>
            <person name="Liu F."/>
            <person name="Li X."/>
            <person name="Cheng L."/>
            <person name="Yang W."/>
            <person name="Li M.H."/>
            <person name="Grossniklaus U."/>
            <person name="Zheng H."/>
            <person name="Wang X."/>
        </authorList>
    </citation>
    <scope>NUCLEOTIDE SEQUENCE [LARGE SCALE GENOMIC DNA]</scope>
    <source>
        <strain evidence="7 8">cv. Chiifu-401-42</strain>
    </source>
</reference>
<dbReference type="HOGENOM" id="CLU_779278_0_0_1"/>
<protein>
    <recommendedName>
        <fullName evidence="9">TF-B3 domain-containing protein</fullName>
    </recommendedName>
</protein>
<reference evidence="7 8" key="1">
    <citation type="journal article" date="2011" name="Nat. Genet.">
        <title>The genome of the mesopolyploid crop species Brassica rapa.</title>
        <authorList>
            <consortium name="Brassica rapa Genome Sequencing Project Consortium"/>
            <person name="Wang X."/>
            <person name="Wang H."/>
            <person name="Wang J."/>
            <person name="Sun R."/>
            <person name="Wu J."/>
            <person name="Liu S."/>
            <person name="Bai Y."/>
            <person name="Mun J.H."/>
            <person name="Bancroft I."/>
            <person name="Cheng F."/>
            <person name="Huang S."/>
            <person name="Li X."/>
            <person name="Hua W."/>
            <person name="Wang J."/>
            <person name="Wang X."/>
            <person name="Freeling M."/>
            <person name="Pires J.C."/>
            <person name="Paterson A.H."/>
            <person name="Chalhoub B."/>
            <person name="Wang B."/>
            <person name="Hayward A."/>
            <person name="Sharpe A.G."/>
            <person name="Park B.S."/>
            <person name="Weisshaar B."/>
            <person name="Liu B."/>
            <person name="Li B."/>
            <person name="Liu B."/>
            <person name="Tong C."/>
            <person name="Song C."/>
            <person name="Duran C."/>
            <person name="Peng C."/>
            <person name="Geng C."/>
            <person name="Koh C."/>
            <person name="Lin C."/>
            <person name="Edwards D."/>
            <person name="Mu D."/>
            <person name="Shen D."/>
            <person name="Soumpourou E."/>
            <person name="Li F."/>
            <person name="Fraser F."/>
            <person name="Conant G."/>
            <person name="Lassalle G."/>
            <person name="King G.J."/>
            <person name="Bonnema G."/>
            <person name="Tang H."/>
            <person name="Wang H."/>
            <person name="Belcram H."/>
            <person name="Zhou H."/>
            <person name="Hirakawa H."/>
            <person name="Abe H."/>
            <person name="Guo H."/>
            <person name="Wang H."/>
            <person name="Jin H."/>
            <person name="Parkin I.A."/>
            <person name="Batley J."/>
            <person name="Kim J.S."/>
            <person name="Just J."/>
            <person name="Li J."/>
            <person name="Xu J."/>
            <person name="Deng J."/>
            <person name="Kim J.A."/>
            <person name="Li J."/>
            <person name="Yu J."/>
            <person name="Meng J."/>
            <person name="Wang J."/>
            <person name="Min J."/>
            <person name="Poulain J."/>
            <person name="Wang J."/>
            <person name="Hatakeyama K."/>
            <person name="Wu K."/>
            <person name="Wang L."/>
            <person name="Fang L."/>
            <person name="Trick M."/>
            <person name="Links M.G."/>
            <person name="Zhao M."/>
            <person name="Jin M."/>
            <person name="Ramchiary N."/>
            <person name="Drou N."/>
            <person name="Berkman P.J."/>
            <person name="Cai Q."/>
            <person name="Huang Q."/>
            <person name="Li R."/>
            <person name="Tabata S."/>
            <person name="Cheng S."/>
            <person name="Zhang S."/>
            <person name="Zhang S."/>
            <person name="Huang S."/>
            <person name="Sato S."/>
            <person name="Sun S."/>
            <person name="Kwon S.J."/>
            <person name="Choi S.R."/>
            <person name="Lee T.H."/>
            <person name="Fan W."/>
            <person name="Zhao X."/>
            <person name="Tan X."/>
            <person name="Xu X."/>
            <person name="Wang Y."/>
            <person name="Qiu Y."/>
            <person name="Yin Y."/>
            <person name="Li Y."/>
            <person name="Du Y."/>
            <person name="Liao Y."/>
            <person name="Lim Y."/>
            <person name="Narusaka Y."/>
            <person name="Wang Y."/>
            <person name="Wang Z."/>
            <person name="Li Z."/>
            <person name="Wang Z."/>
            <person name="Xiong Z."/>
            <person name="Zhang Z."/>
        </authorList>
    </citation>
    <scope>NUCLEOTIDE SEQUENCE [LARGE SCALE GENOMIC DNA]</scope>
    <source>
        <strain evidence="7 8">cv. Chiifu-401-42</strain>
    </source>
</reference>
<dbReference type="CDD" id="cd10017">
    <property type="entry name" value="B3_DNA"/>
    <property type="match status" value="1"/>
</dbReference>
<evidence type="ECO:0008006" key="9">
    <source>
        <dbReference type="Google" id="ProtNLM"/>
    </source>
</evidence>
<evidence type="ECO:0000256" key="4">
    <source>
        <dbReference type="ARBA" id="ARBA00023163"/>
    </source>
</evidence>
<dbReference type="Proteomes" id="UP000011750">
    <property type="component" value="Chromosome A05"/>
</dbReference>
<reference evidence="7" key="3">
    <citation type="submission" date="2023-03" db="UniProtKB">
        <authorList>
            <consortium name="EnsemblPlants"/>
        </authorList>
    </citation>
    <scope>IDENTIFICATION</scope>
    <source>
        <strain evidence="7">cv. Chiifu-401-42</strain>
    </source>
</reference>
<dbReference type="OMA" id="IPMAPVG"/>
<dbReference type="InterPro" id="IPR015300">
    <property type="entry name" value="DNA-bd_pseudobarrel_sf"/>
</dbReference>
<comment type="subcellular location">
    <subcellularLocation>
        <location evidence="1">Nucleus</location>
    </subcellularLocation>
</comment>
<dbReference type="SUPFAM" id="SSF101936">
    <property type="entry name" value="DNA-binding pseudobarrel domain"/>
    <property type="match status" value="1"/>
</dbReference>
<keyword evidence="3" id="KW-0238">DNA-binding</keyword>
<keyword evidence="2" id="KW-0805">Transcription regulation</keyword>
<dbReference type="PANTHER" id="PTHR31541:SF61">
    <property type="entry name" value="TF-B3 DOMAIN-CONTAINING PROTEIN"/>
    <property type="match status" value="1"/>
</dbReference>
<dbReference type="GO" id="GO:0003677">
    <property type="term" value="F:DNA binding"/>
    <property type="evidence" value="ECO:0007669"/>
    <property type="project" value="UniProtKB-KW"/>
</dbReference>
<feature type="region of interest" description="Disordered" evidence="6">
    <location>
        <begin position="1"/>
        <end position="64"/>
    </location>
</feature>
<feature type="compositionally biased region" description="Basic and acidic residues" evidence="6">
    <location>
        <begin position="11"/>
        <end position="22"/>
    </location>
</feature>
<dbReference type="PANTHER" id="PTHR31541">
    <property type="entry name" value="B3 DOMAIN PLANT PROTEIN-RELATED"/>
    <property type="match status" value="1"/>
</dbReference>
<accession>M4CN58</accession>
<evidence type="ECO:0000256" key="3">
    <source>
        <dbReference type="ARBA" id="ARBA00023125"/>
    </source>
</evidence>
<evidence type="ECO:0000256" key="6">
    <source>
        <dbReference type="SAM" id="MobiDB-lite"/>
    </source>
</evidence>
<evidence type="ECO:0000256" key="2">
    <source>
        <dbReference type="ARBA" id="ARBA00023015"/>
    </source>
</evidence>
<dbReference type="Gene3D" id="2.40.330.10">
    <property type="entry name" value="DNA-binding pseudobarrel domain"/>
    <property type="match status" value="1"/>
</dbReference>
<dbReference type="Gramene" id="Bra005646.1">
    <property type="protein sequence ID" value="Bra005646.1-P"/>
    <property type="gene ID" value="Bra005646"/>
</dbReference>
<dbReference type="InterPro" id="IPR003340">
    <property type="entry name" value="B3_DNA-bd"/>
</dbReference>
<evidence type="ECO:0000313" key="7">
    <source>
        <dbReference type="EnsemblPlants" id="Bra005646.1-P"/>
    </source>
</evidence>
<evidence type="ECO:0000313" key="8">
    <source>
        <dbReference type="Proteomes" id="UP000011750"/>
    </source>
</evidence>
<evidence type="ECO:0000256" key="5">
    <source>
        <dbReference type="ARBA" id="ARBA00023242"/>
    </source>
</evidence>
<keyword evidence="4" id="KW-0804">Transcription</keyword>
<organism evidence="7 8">
    <name type="scientific">Brassica campestris</name>
    <name type="common">Field mustard</name>
    <dbReference type="NCBI Taxonomy" id="3711"/>
    <lineage>
        <taxon>Eukaryota</taxon>
        <taxon>Viridiplantae</taxon>
        <taxon>Streptophyta</taxon>
        <taxon>Embryophyta</taxon>
        <taxon>Tracheophyta</taxon>
        <taxon>Spermatophyta</taxon>
        <taxon>Magnoliopsida</taxon>
        <taxon>eudicotyledons</taxon>
        <taxon>Gunneridae</taxon>
        <taxon>Pentapetalae</taxon>
        <taxon>rosids</taxon>
        <taxon>malvids</taxon>
        <taxon>Brassicales</taxon>
        <taxon>Brassicaceae</taxon>
        <taxon>Brassiceae</taxon>
        <taxon>Brassica</taxon>
    </lineage>
</organism>
<evidence type="ECO:0000256" key="1">
    <source>
        <dbReference type="ARBA" id="ARBA00004123"/>
    </source>
</evidence>
<proteinExistence type="predicted"/>
<keyword evidence="5" id="KW-0539">Nucleus</keyword>
<dbReference type="InterPro" id="IPR005508">
    <property type="entry name" value="At2g31720-like"/>
</dbReference>
<name>M4CN58_BRACM</name>
<dbReference type="GO" id="GO:0005634">
    <property type="term" value="C:nucleus"/>
    <property type="evidence" value="ECO:0007669"/>
    <property type="project" value="UniProtKB-SubCell"/>
</dbReference>
<feature type="compositionally biased region" description="Basic and acidic residues" evidence="6">
    <location>
        <begin position="35"/>
        <end position="44"/>
    </location>
</feature>
<dbReference type="AlphaFoldDB" id="M4CN58"/>
<sequence length="407" mass="45510">MVTDGDDDQRSEEGSRGEKRCLELLATSLGSYGEEETRSVRVREEEDSVSTELDECKNQQNPTTYLHDYASSSSSSWSLSSVESKKRRVVYQEPINAEPLREVKPSVRGKKSVKPERGVTPEWLVNLMITEKGVGAKLVIDKMIQTSDVNPNQGRLLIPFKQIVEMDFLNEAELHLIDEHQRDNSSNKGVAVIVVASDGRKRNAKLRRWNMNCPNYSLCSGWNHVVRENNLEDKVGQIFRLWSFHSQDGTKLYLAFFHQPPASDMSQAMHAASSSSMALERDSGQCILDLNVPFVQERRDRRTSLESVTETTTVDLVLRLGRSVDLNIPMAPVGTEMAPLEAVQDTSLESVTETTTVDLVLRLGRSVDLNIPMAPVGTEMAPLEAVQETSLESVTETTTTVDLELRL</sequence>
<keyword evidence="8" id="KW-1185">Reference proteome</keyword>
<feature type="compositionally biased region" description="Acidic residues" evidence="6">
    <location>
        <begin position="1"/>
        <end position="10"/>
    </location>
</feature>